<keyword evidence="2" id="KW-1185">Reference proteome</keyword>
<name>A0AAV4MFT2_9ARAC</name>
<reference evidence="1 2" key="1">
    <citation type="submission" date="2021-06" db="EMBL/GenBank/DDBJ databases">
        <title>Caerostris darwini draft genome.</title>
        <authorList>
            <person name="Kono N."/>
            <person name="Arakawa K."/>
        </authorList>
    </citation>
    <scope>NUCLEOTIDE SEQUENCE [LARGE SCALE GENOMIC DNA]</scope>
</reference>
<evidence type="ECO:0000313" key="1">
    <source>
        <dbReference type="EMBL" id="GIX70849.1"/>
    </source>
</evidence>
<dbReference type="EMBL" id="BPLQ01000393">
    <property type="protein sequence ID" value="GIX70849.1"/>
    <property type="molecule type" value="Genomic_DNA"/>
</dbReference>
<sequence length="129" mass="14635">MQRIVFDLKKRKEKEQRVLCFEVCARRRGEGHNLFVTKRNSSGFWVCAQNLNHWEERSILKSGGSRAAVSHTREGNVSKNETPLHLPRPLMMTAPLPHYFGVFLKISGVRSADYGRIIGTNPSSLGRNA</sequence>
<evidence type="ECO:0000313" key="2">
    <source>
        <dbReference type="Proteomes" id="UP001054837"/>
    </source>
</evidence>
<dbReference type="AlphaFoldDB" id="A0AAV4MFT2"/>
<dbReference type="Proteomes" id="UP001054837">
    <property type="component" value="Unassembled WGS sequence"/>
</dbReference>
<comment type="caution">
    <text evidence="1">The sequence shown here is derived from an EMBL/GenBank/DDBJ whole genome shotgun (WGS) entry which is preliminary data.</text>
</comment>
<gene>
    <name evidence="1" type="ORF">CDAR_260881</name>
</gene>
<protein>
    <submittedName>
        <fullName evidence="1">Uncharacterized protein</fullName>
    </submittedName>
</protein>
<organism evidence="1 2">
    <name type="scientific">Caerostris darwini</name>
    <dbReference type="NCBI Taxonomy" id="1538125"/>
    <lineage>
        <taxon>Eukaryota</taxon>
        <taxon>Metazoa</taxon>
        <taxon>Ecdysozoa</taxon>
        <taxon>Arthropoda</taxon>
        <taxon>Chelicerata</taxon>
        <taxon>Arachnida</taxon>
        <taxon>Araneae</taxon>
        <taxon>Araneomorphae</taxon>
        <taxon>Entelegynae</taxon>
        <taxon>Araneoidea</taxon>
        <taxon>Araneidae</taxon>
        <taxon>Caerostris</taxon>
    </lineage>
</organism>
<accession>A0AAV4MFT2</accession>
<proteinExistence type="predicted"/>